<dbReference type="Gene3D" id="3.40.366.10">
    <property type="entry name" value="Malonyl-Coenzyme A Acyl Carrier Protein, domain 2"/>
    <property type="match status" value="1"/>
</dbReference>
<evidence type="ECO:0000259" key="17">
    <source>
        <dbReference type="PROSITE" id="PS52019"/>
    </source>
</evidence>
<evidence type="ECO:0000259" key="16">
    <source>
        <dbReference type="PROSITE" id="PS52004"/>
    </source>
</evidence>
<dbReference type="Pfam" id="PF21089">
    <property type="entry name" value="PKS_DH_N"/>
    <property type="match status" value="1"/>
</dbReference>
<dbReference type="SMART" id="SM01294">
    <property type="entry name" value="PKS_PP_betabranch"/>
    <property type="match status" value="1"/>
</dbReference>
<dbReference type="InterPro" id="IPR049551">
    <property type="entry name" value="PKS_DH_C"/>
</dbReference>
<evidence type="ECO:0000256" key="14">
    <source>
        <dbReference type="PROSITE-ProRule" id="PRU01363"/>
    </source>
</evidence>
<dbReference type="Gene3D" id="3.40.47.10">
    <property type="match status" value="1"/>
</dbReference>
<evidence type="ECO:0000256" key="7">
    <source>
        <dbReference type="ARBA" id="ARBA00023268"/>
    </source>
</evidence>
<dbReference type="InterPro" id="IPR015083">
    <property type="entry name" value="NorB/c/GfsB-D-like_docking"/>
</dbReference>
<dbReference type="SUPFAM" id="SSF47336">
    <property type="entry name" value="ACP-like"/>
    <property type="match status" value="1"/>
</dbReference>
<feature type="active site" description="Proton acceptor; for dehydratase activity" evidence="14">
    <location>
        <position position="954"/>
    </location>
</feature>
<dbReference type="CDD" id="cd00833">
    <property type="entry name" value="PKS"/>
    <property type="match status" value="1"/>
</dbReference>
<dbReference type="PANTHER" id="PTHR43775:SF51">
    <property type="entry name" value="INACTIVE PHENOLPHTHIOCEROL SYNTHESIS POLYKETIDE SYNTHASE TYPE I PKS1-RELATED"/>
    <property type="match status" value="1"/>
</dbReference>
<keyword evidence="2" id="KW-0596">Phosphopantetheine</keyword>
<evidence type="ECO:0000256" key="10">
    <source>
        <dbReference type="ARBA" id="ARBA00060158"/>
    </source>
</evidence>
<dbReference type="InterPro" id="IPR018201">
    <property type="entry name" value="Ketoacyl_synth_AS"/>
</dbReference>
<feature type="region of interest" description="C-terminal hotdog fold" evidence="14">
    <location>
        <begin position="1055"/>
        <end position="1188"/>
    </location>
</feature>
<dbReference type="InterPro" id="IPR020807">
    <property type="entry name" value="PKS_DH"/>
</dbReference>
<dbReference type="SMART" id="SM00826">
    <property type="entry name" value="PKS_DH"/>
    <property type="match status" value="1"/>
</dbReference>
<dbReference type="PROSITE" id="PS00606">
    <property type="entry name" value="KS3_1"/>
    <property type="match status" value="1"/>
</dbReference>
<comment type="cofactor">
    <cofactor evidence="1">
        <name>pantetheine 4'-phosphate</name>
        <dbReference type="ChEBI" id="CHEBI:47942"/>
    </cofactor>
</comment>
<comment type="function">
    <text evidence="10">Involved in the biosynthesis of antibiotic erythromycin via the biosynthesis of its aglycone precursor, 6-deoxyerythronolide B (6-dEB).</text>
</comment>
<dbReference type="EC" id="2.3.1.94" evidence="13"/>
<dbReference type="InterPro" id="IPR049900">
    <property type="entry name" value="PKS_mFAS_DH"/>
</dbReference>
<proteinExistence type="predicted"/>
<feature type="domain" description="PKS/mFAS DH" evidence="17">
    <location>
        <begin position="923"/>
        <end position="1188"/>
    </location>
</feature>
<dbReference type="GO" id="GO:0004315">
    <property type="term" value="F:3-oxoacyl-[acyl-carrier-protein] synthase activity"/>
    <property type="evidence" value="ECO:0007669"/>
    <property type="project" value="InterPro"/>
</dbReference>
<keyword evidence="7" id="KW-0511">Multifunctional enzyme</keyword>
<dbReference type="PROSITE" id="PS52004">
    <property type="entry name" value="KS3_2"/>
    <property type="match status" value="1"/>
</dbReference>
<feature type="domain" description="Carrier" evidence="15">
    <location>
        <begin position="1669"/>
        <end position="1744"/>
    </location>
</feature>
<organism evidence="18 19">
    <name type="scientific">Actinokineospora alba</name>
    <dbReference type="NCBI Taxonomy" id="504798"/>
    <lineage>
        <taxon>Bacteria</taxon>
        <taxon>Bacillati</taxon>
        <taxon>Actinomycetota</taxon>
        <taxon>Actinomycetes</taxon>
        <taxon>Pseudonocardiales</taxon>
        <taxon>Pseudonocardiaceae</taxon>
        <taxon>Actinokineospora</taxon>
    </lineage>
</organism>
<dbReference type="SUPFAM" id="SSF52151">
    <property type="entry name" value="FabD/lysophospholipase-like"/>
    <property type="match status" value="1"/>
</dbReference>
<evidence type="ECO:0000256" key="8">
    <source>
        <dbReference type="ARBA" id="ARBA00023315"/>
    </source>
</evidence>
<dbReference type="Pfam" id="PF16197">
    <property type="entry name" value="KAsynt_C_assoc"/>
    <property type="match status" value="1"/>
</dbReference>
<evidence type="ECO:0000259" key="15">
    <source>
        <dbReference type="PROSITE" id="PS50075"/>
    </source>
</evidence>
<dbReference type="InterPro" id="IPR020841">
    <property type="entry name" value="PKS_Beta-ketoAc_synthase_dom"/>
</dbReference>
<dbReference type="Gene3D" id="3.30.70.3290">
    <property type="match status" value="1"/>
</dbReference>
<dbReference type="Pfam" id="PF00550">
    <property type="entry name" value="PP-binding"/>
    <property type="match status" value="1"/>
</dbReference>
<dbReference type="Proteomes" id="UP000199651">
    <property type="component" value="Unassembled WGS sequence"/>
</dbReference>
<feature type="active site" description="Proton donor; for dehydratase activity" evidence="14">
    <location>
        <position position="1114"/>
    </location>
</feature>
<reference evidence="19" key="1">
    <citation type="submission" date="2016-10" db="EMBL/GenBank/DDBJ databases">
        <authorList>
            <person name="Varghese N."/>
            <person name="Submissions S."/>
        </authorList>
    </citation>
    <scope>NUCLEOTIDE SEQUENCE [LARGE SCALE GENOMIC DNA]</scope>
    <source>
        <strain evidence="19">IBRC-M 10655</strain>
    </source>
</reference>
<keyword evidence="4 18" id="KW-0808">Transferase</keyword>
<dbReference type="GO" id="GO:0033068">
    <property type="term" value="P:macrolide biosynthetic process"/>
    <property type="evidence" value="ECO:0007669"/>
    <property type="project" value="UniProtKB-ARBA"/>
</dbReference>
<keyword evidence="5" id="KW-0677">Repeat</keyword>
<dbReference type="InterPro" id="IPR050091">
    <property type="entry name" value="PKS_NRPS_Biosynth_Enz"/>
</dbReference>
<dbReference type="PROSITE" id="PS00012">
    <property type="entry name" value="PHOSPHOPANTETHEINE"/>
    <property type="match status" value="1"/>
</dbReference>
<dbReference type="InterPro" id="IPR055123">
    <property type="entry name" value="SpnB-like_Rossmann"/>
</dbReference>
<keyword evidence="6" id="KW-0045">Antibiotic biosynthesis</keyword>
<dbReference type="FunFam" id="1.10.1200.10:FF:000007">
    <property type="entry name" value="Probable polyketide synthase pks17"/>
    <property type="match status" value="1"/>
</dbReference>
<dbReference type="Gene3D" id="1.10.1200.10">
    <property type="entry name" value="ACP-like"/>
    <property type="match status" value="1"/>
</dbReference>
<dbReference type="InterPro" id="IPR006162">
    <property type="entry name" value="Ppantetheine_attach_site"/>
</dbReference>
<evidence type="ECO:0000256" key="5">
    <source>
        <dbReference type="ARBA" id="ARBA00022737"/>
    </source>
</evidence>
<dbReference type="Pfam" id="PF14765">
    <property type="entry name" value="PS-DH"/>
    <property type="match status" value="1"/>
</dbReference>
<evidence type="ECO:0000256" key="12">
    <source>
        <dbReference type="ARBA" id="ARBA00063272"/>
    </source>
</evidence>
<dbReference type="InterPro" id="IPR016035">
    <property type="entry name" value="Acyl_Trfase/lysoPLipase"/>
</dbReference>
<dbReference type="SMART" id="SM00822">
    <property type="entry name" value="PKS_KR"/>
    <property type="match status" value="1"/>
</dbReference>
<dbReference type="SUPFAM" id="SSF53901">
    <property type="entry name" value="Thiolase-like"/>
    <property type="match status" value="1"/>
</dbReference>
<evidence type="ECO:0000313" key="19">
    <source>
        <dbReference type="Proteomes" id="UP000199651"/>
    </source>
</evidence>
<dbReference type="SMART" id="SM00825">
    <property type="entry name" value="PKS_KS"/>
    <property type="match status" value="1"/>
</dbReference>
<dbReference type="Pfam" id="PF08659">
    <property type="entry name" value="KR"/>
    <property type="match status" value="1"/>
</dbReference>
<dbReference type="InterPro" id="IPR014031">
    <property type="entry name" value="Ketoacyl_synth_C"/>
</dbReference>
<dbReference type="InterPro" id="IPR001227">
    <property type="entry name" value="Ac_transferase_dom_sf"/>
</dbReference>
<dbReference type="FunFam" id="3.40.47.10:FF:000019">
    <property type="entry name" value="Polyketide synthase type I"/>
    <property type="match status" value="1"/>
</dbReference>
<dbReference type="Pfam" id="PF00698">
    <property type="entry name" value="Acyl_transf_1"/>
    <property type="match status" value="1"/>
</dbReference>
<dbReference type="InterPro" id="IPR036291">
    <property type="entry name" value="NAD(P)-bd_dom_sf"/>
</dbReference>
<dbReference type="RefSeq" id="WP_091377616.1">
    <property type="nucleotide sequence ID" value="NZ_FNJB01000007.1"/>
</dbReference>
<dbReference type="InterPro" id="IPR057326">
    <property type="entry name" value="KR_dom"/>
</dbReference>
<dbReference type="InterPro" id="IPR032821">
    <property type="entry name" value="PKS_assoc"/>
</dbReference>
<dbReference type="InterPro" id="IPR042104">
    <property type="entry name" value="PKS_dehydratase_sf"/>
</dbReference>
<dbReference type="GO" id="GO:0031177">
    <property type="term" value="F:phosphopantetheine binding"/>
    <property type="evidence" value="ECO:0007669"/>
    <property type="project" value="InterPro"/>
</dbReference>
<dbReference type="PANTHER" id="PTHR43775">
    <property type="entry name" value="FATTY ACID SYNTHASE"/>
    <property type="match status" value="1"/>
</dbReference>
<comment type="pathway">
    <text evidence="11">Antibiotic biosynthesis; erythromycin biosynthesis.</text>
</comment>
<dbReference type="SMART" id="SM00827">
    <property type="entry name" value="PKS_AT"/>
    <property type="match status" value="1"/>
</dbReference>
<dbReference type="CDD" id="cd08956">
    <property type="entry name" value="KR_3_FAS_SDR_x"/>
    <property type="match status" value="1"/>
</dbReference>
<evidence type="ECO:0000256" key="4">
    <source>
        <dbReference type="ARBA" id="ARBA00022679"/>
    </source>
</evidence>
<keyword evidence="8" id="KW-0012">Acyltransferase</keyword>
<dbReference type="Pfam" id="PF00109">
    <property type="entry name" value="ketoacyl-synt"/>
    <property type="match status" value="1"/>
</dbReference>
<dbReference type="Pfam" id="PF22953">
    <property type="entry name" value="SpnB_Rossmann"/>
    <property type="match status" value="1"/>
</dbReference>
<comment type="subunit">
    <text evidence="12">Homodimer. Erythronolide synthase is composed of EryAI, EryAII and EryAIII multimodular (2 modules) polypeptides each coding for a functional synthase subunit which participates in 2 of the six FAS-like elongation steps required for formation of the polyketide. Module 1, 2, 3, 4, 5, and 6 participating in biosynthesis steps 1, 2, 3, 4, 5, and 6, respectively.</text>
</comment>
<feature type="domain" description="Ketosynthase family 3 (KS3)" evidence="16">
    <location>
        <begin position="36"/>
        <end position="463"/>
    </location>
</feature>
<dbReference type="InterPro" id="IPR036736">
    <property type="entry name" value="ACP-like_sf"/>
</dbReference>
<dbReference type="InterPro" id="IPR016036">
    <property type="entry name" value="Malonyl_transacylase_ACP-bd"/>
</dbReference>
<evidence type="ECO:0000256" key="2">
    <source>
        <dbReference type="ARBA" id="ARBA00022450"/>
    </source>
</evidence>
<dbReference type="OrthoDB" id="9778690at2"/>
<dbReference type="SMART" id="SM00823">
    <property type="entry name" value="PKS_PP"/>
    <property type="match status" value="1"/>
</dbReference>
<dbReference type="Pfam" id="PF02801">
    <property type="entry name" value="Ketoacyl-synt_C"/>
    <property type="match status" value="1"/>
</dbReference>
<dbReference type="Pfam" id="PF08990">
    <property type="entry name" value="Docking"/>
    <property type="match status" value="1"/>
</dbReference>
<evidence type="ECO:0000256" key="13">
    <source>
        <dbReference type="ARBA" id="ARBA00066981"/>
    </source>
</evidence>
<keyword evidence="3" id="KW-0597">Phosphoprotein</keyword>
<dbReference type="InterPro" id="IPR020806">
    <property type="entry name" value="PKS_PP-bd"/>
</dbReference>
<dbReference type="InterPro" id="IPR014043">
    <property type="entry name" value="Acyl_transferase_dom"/>
</dbReference>
<keyword evidence="19" id="KW-1185">Reference proteome</keyword>
<dbReference type="InterPro" id="IPR013968">
    <property type="entry name" value="PKS_KR"/>
</dbReference>
<sequence>MATEEELRGYLKRVIVDLADTRRRLTESESVVSARQEPIAIVGMACRFPGGVTSPEELWDLVAGGVDAIGEFPDNRGWDLDGLYDPDPDALGKSYTRHGGFLYDAGDFDPGLFGMSPGAALATDPQHRLFMETTWEVFERAGIDPAAIRGSRTGVYIGNMFDFYGTQFLGAVPEEVEGTLYTSSLPCILPGRVAYTFGLEGPALSVDTACSSSLVALHLAVQALRNGECSMALAGGTTVMVTPDMYVEFCRQRVLSPDGRCKSFSADADGAAWSDGVGVLLLERLSDAQRNGRRILAVVRGSAVNQDGRSNGMAAPNGPSQERAIWQALADARIDAGEVDAVEAHGTGTRLGDPIEAQALLATYGKNRPADRPLWLGSLKSNIGHTQAAAGVAGVIKMVMAMRNGTLPPTLHADEPSPHVNWDNGGVRLITEPAPWPADDRPARAGVSSFGVSGTNAHVILEVGPSETASDEAVTEGPLVWVVSARTEKSLRAQAERLRAFAESASDADFAAAGPALARRTTLASRAVVIADDRAELVAALAAIAAGEPHTSIVEGVAPADARPVFLFPGQGTQWVGMAVDLLDSNEVFRDQLALCDKALAPHTGWSVLSVLRADDGAPTLDSSDVIQPVLFAMMVSLAAVWRSIGVEPAAVVGHSQGEIAAAHIAGALSLEDAARIVALRSRVLVKLGGTGGMLAVALPATEVAERIAPWADRLWIAVHSGPASAVVAGDGDALDEFVAACGEMVKTRRIDVDYASHTPHVEALRDELGTVLAGITPAETDIRFCSSMAGGFIPTTDLTTGYWYDSLREPVRFDQAVAAFAGHGTPVFIEVSPHPVLGGDVEDILAAAGIPGQACGSLRRGTGDWRRFLTAAAHAYVIGAPVDWTAVLGAAPRQVDLPTYAFDRRHFWLQATRRAAGTDSKHPLLTSVVPMADGGFLLSGTLSREAMPWLSDHAVEDTVLFPGSAFVELALEAAAVAGCDHLDELTLEHPLVLPETGSVDVQLAVGQADAEQRRTVTVYSRSGSAWVRCASGAVGTGSVDEVCEWAKQWPPRGGAVGDAERGYRDLAALGYHYGPAFQGVVGVWRQGDELFAEIAAPAGLDVTGFGIHPAVLDAALHPIALAAGFGELRLPFVFGGVRLCATGSSALRVRLTVTGDDARVEAADTTGRLVFAIESLRIREVAVESLRVGAPSPTDALGVDWVDLAVTPDEDLSRWASLGKPVPGIDGFADLDALVAAVAGGRPMPDFVVVATAAERMDVPDAVRELSARVLDTVQRWIGRIDTELFPQARLVFLTTDAVGPDSGDRPCSVVGGAVWGLVRSVQSEHPDRFVLADVPDGFADWGSLAAAVALDESQLVVRDGFDGTVLVPRLARRPIPAPRDVDKLDKLNTVLVTGGTGGLGALVAERLVTGHGVRRLVLTSRRGADAPGAAELVSRLESLGAAVEVVACDVSDRDALAALVADVAPRLSGVVHTAGVLDDGMVEDLSADRLDTVLRPKVDAAWHLHELTRDVPLSMFVLFSSLAGVLGTPGQANYAAANVVLDGLAAHRRRLDLPAVSIAWGLWDNATGMTGALTQAEVARLARTGIAALTPEQGLALFDAALAEPEALVVAANWDLAGLRSRAERGDLPPVLTGMVRGVRRAAAGPESGSRGLAVKLAALTEDEARQVLTDLVRTHVAAVLAQATVDSVGLDRPFGDLGFDSLTAVELRNRLGGETGLRLPATLAFDHPTVRALAEYLHRTLAPEAPSPEDTLRASLEQVHRMLPEHGESARAKVIAILHSTLARLGAETNGSAGVQDKIRSASDDEIFAFIDSQL</sequence>
<gene>
    <name evidence="18" type="ORF">SAMN05192558_107198</name>
</gene>
<dbReference type="PROSITE" id="PS50075">
    <property type="entry name" value="CARRIER"/>
    <property type="match status" value="1"/>
</dbReference>
<feature type="region of interest" description="N-terminal hotdog fold" evidence="14">
    <location>
        <begin position="923"/>
        <end position="1042"/>
    </location>
</feature>
<evidence type="ECO:0000256" key="11">
    <source>
        <dbReference type="ARBA" id="ARBA00060622"/>
    </source>
</evidence>
<dbReference type="InterPro" id="IPR049552">
    <property type="entry name" value="PKS_DH_N"/>
</dbReference>
<name>A0A1H0QXV0_9PSEU</name>
<dbReference type="PROSITE" id="PS52019">
    <property type="entry name" value="PKS_MFAS_DH"/>
    <property type="match status" value="1"/>
</dbReference>
<evidence type="ECO:0000256" key="3">
    <source>
        <dbReference type="ARBA" id="ARBA00022553"/>
    </source>
</evidence>
<dbReference type="STRING" id="504798.SAMN05421871_104197"/>
<accession>A0A1H0QXV0</accession>
<dbReference type="SUPFAM" id="SSF51735">
    <property type="entry name" value="NAD(P)-binding Rossmann-fold domains"/>
    <property type="match status" value="2"/>
</dbReference>
<dbReference type="Gene3D" id="3.10.129.110">
    <property type="entry name" value="Polyketide synthase dehydratase"/>
    <property type="match status" value="1"/>
</dbReference>
<dbReference type="Gene3D" id="3.40.50.720">
    <property type="entry name" value="NAD(P)-binding Rossmann-like Domain"/>
    <property type="match status" value="1"/>
</dbReference>
<dbReference type="FunFam" id="3.40.366.10:FF:000002">
    <property type="entry name" value="Probable polyketide synthase 2"/>
    <property type="match status" value="1"/>
</dbReference>
<dbReference type="EMBL" id="FNJB01000007">
    <property type="protein sequence ID" value="SDP22074.1"/>
    <property type="molecule type" value="Genomic_DNA"/>
</dbReference>
<dbReference type="GO" id="GO:0006633">
    <property type="term" value="P:fatty acid biosynthetic process"/>
    <property type="evidence" value="ECO:0007669"/>
    <property type="project" value="InterPro"/>
</dbReference>
<dbReference type="InterPro" id="IPR009081">
    <property type="entry name" value="PP-bd_ACP"/>
</dbReference>
<protein>
    <recommendedName>
        <fullName evidence="13">6-deoxyerythronolide-B synthase</fullName>
        <ecNumber evidence="13">2.3.1.94</ecNumber>
    </recommendedName>
</protein>
<dbReference type="GO" id="GO:0047879">
    <property type="term" value="F:erythronolide synthase activity"/>
    <property type="evidence" value="ECO:0007669"/>
    <property type="project" value="UniProtKB-EC"/>
</dbReference>
<evidence type="ECO:0000256" key="9">
    <source>
        <dbReference type="ARBA" id="ARBA00052442"/>
    </source>
</evidence>
<evidence type="ECO:0000313" key="18">
    <source>
        <dbReference type="EMBL" id="SDP22074.1"/>
    </source>
</evidence>
<evidence type="ECO:0000256" key="1">
    <source>
        <dbReference type="ARBA" id="ARBA00001957"/>
    </source>
</evidence>
<dbReference type="SUPFAM" id="SSF55048">
    <property type="entry name" value="Probable ACP-binding domain of malonyl-CoA ACP transacylase"/>
    <property type="match status" value="1"/>
</dbReference>
<dbReference type="GO" id="GO:0004312">
    <property type="term" value="F:fatty acid synthase activity"/>
    <property type="evidence" value="ECO:0007669"/>
    <property type="project" value="TreeGrafter"/>
</dbReference>
<comment type="catalytic activity">
    <reaction evidence="9">
        <text>6 (S)-methylmalonyl-CoA + propanoyl-CoA + 6 NADPH + 12 H(+) = 6-deoxyerythronolide B + 6 CO2 + 6 NADP(+) + 7 CoA + H2O</text>
        <dbReference type="Rhea" id="RHEA:23068"/>
        <dbReference type="ChEBI" id="CHEBI:15377"/>
        <dbReference type="ChEBI" id="CHEBI:15378"/>
        <dbReference type="ChEBI" id="CHEBI:16089"/>
        <dbReference type="ChEBI" id="CHEBI:16526"/>
        <dbReference type="ChEBI" id="CHEBI:57287"/>
        <dbReference type="ChEBI" id="CHEBI:57327"/>
        <dbReference type="ChEBI" id="CHEBI:57392"/>
        <dbReference type="ChEBI" id="CHEBI:57783"/>
        <dbReference type="ChEBI" id="CHEBI:58349"/>
        <dbReference type="EC" id="2.3.1.94"/>
    </reaction>
</comment>
<dbReference type="InterPro" id="IPR014030">
    <property type="entry name" value="Ketoacyl_synth_N"/>
</dbReference>
<dbReference type="InterPro" id="IPR016039">
    <property type="entry name" value="Thiolase-like"/>
</dbReference>
<evidence type="ECO:0000256" key="6">
    <source>
        <dbReference type="ARBA" id="ARBA00023194"/>
    </source>
</evidence>